<dbReference type="Gene3D" id="3.30.390.10">
    <property type="entry name" value="Enolase-like, N-terminal domain"/>
    <property type="match status" value="1"/>
</dbReference>
<proteinExistence type="inferred from homology"/>
<dbReference type="SUPFAM" id="SSF54826">
    <property type="entry name" value="Enolase N-terminal domain-like"/>
    <property type="match status" value="1"/>
</dbReference>
<evidence type="ECO:0000256" key="1">
    <source>
        <dbReference type="ARBA" id="ARBA00008031"/>
    </source>
</evidence>
<keyword evidence="2" id="KW-0479">Metal-binding</keyword>
<gene>
    <name evidence="4" type="ORF">METZ01_LOCUS109577</name>
</gene>
<dbReference type="InterPro" id="IPR029017">
    <property type="entry name" value="Enolase-like_N"/>
</dbReference>
<dbReference type="PANTHER" id="PTHR48080:SF3">
    <property type="entry name" value="ENOLASE SUPERFAMILY MEMBER DDB_G0284701"/>
    <property type="match status" value="1"/>
</dbReference>
<dbReference type="Gene3D" id="3.20.20.120">
    <property type="entry name" value="Enolase-like C-terminal domain"/>
    <property type="match status" value="1"/>
</dbReference>
<dbReference type="SUPFAM" id="SSF51604">
    <property type="entry name" value="Enolase C-terminal domain-like"/>
    <property type="match status" value="1"/>
</dbReference>
<reference evidence="4" key="1">
    <citation type="submission" date="2018-05" db="EMBL/GenBank/DDBJ databases">
        <authorList>
            <person name="Lanie J.A."/>
            <person name="Ng W.-L."/>
            <person name="Kazmierczak K.M."/>
            <person name="Andrzejewski T.M."/>
            <person name="Davidsen T.M."/>
            <person name="Wayne K.J."/>
            <person name="Tettelin H."/>
            <person name="Glass J.I."/>
            <person name="Rusch D."/>
            <person name="Podicherti R."/>
            <person name="Tsui H.-C.T."/>
            <person name="Winkler M.E."/>
        </authorList>
    </citation>
    <scope>NUCLEOTIDE SEQUENCE</scope>
</reference>
<evidence type="ECO:0000313" key="4">
    <source>
        <dbReference type="EMBL" id="SVA56723.1"/>
    </source>
</evidence>
<dbReference type="InterPro" id="IPR034593">
    <property type="entry name" value="DgoD-like"/>
</dbReference>
<comment type="similarity">
    <text evidence="1">Belongs to the mandelate racemase/muconate lactonizing enzyme family.</text>
</comment>
<name>A0A381WXR7_9ZZZZ</name>
<evidence type="ECO:0000259" key="3">
    <source>
        <dbReference type="Pfam" id="PF13378"/>
    </source>
</evidence>
<protein>
    <recommendedName>
        <fullName evidence="3">Enolase C-terminal domain-containing protein</fullName>
    </recommendedName>
</protein>
<accession>A0A381WXR7</accession>
<dbReference type="InterPro" id="IPR036849">
    <property type="entry name" value="Enolase-like_C_sf"/>
</dbReference>
<dbReference type="EMBL" id="UINC01013079">
    <property type="protein sequence ID" value="SVA56723.1"/>
    <property type="molecule type" value="Genomic_DNA"/>
</dbReference>
<feature type="domain" description="Enolase C-terminal" evidence="3">
    <location>
        <begin position="128"/>
        <end position="336"/>
    </location>
</feature>
<dbReference type="Pfam" id="PF13378">
    <property type="entry name" value="MR_MLE_C"/>
    <property type="match status" value="1"/>
</dbReference>
<sequence length="417" mass="46578">MTAKVTKVERFILHVPFVDRVRREMERAGVHTWSELEITKIETDAGLTGWGETIQNYTWGRVKNEERVVGKAPAETMWDDSLGAGLQMALFDAAGKLAGVPVYRLLGPKVRDWCAISFWDHDMSPEKYEEEAKVAASLGYTCIKIKTRPWFDVRETIDRISRVTPDHFRVDADWNAFLVNASNAIPLLRELETTFPKIKIFEDPIPRHDASGNHFMRSQIETSIAHHYGQIGAREGIEMGGVCDGWVIGGGVSKIMSQGHTAAALNMPFFLQMVGAAPTTALSLHLSAVLSAAQWPTITCHELYEHNLLKQRMPVIDGHARVPEEPGLGIELDPEALENYRVEKADHSLPRRLVRVNRPSGSKIYFANSGQKWTFYGNGNNPVDDWGCSTDLLDDDGSADFDDLHKRASLSPVITAE</sequence>
<dbReference type="GO" id="GO:0046872">
    <property type="term" value="F:metal ion binding"/>
    <property type="evidence" value="ECO:0007669"/>
    <property type="project" value="UniProtKB-KW"/>
</dbReference>
<dbReference type="InterPro" id="IPR029065">
    <property type="entry name" value="Enolase_C-like"/>
</dbReference>
<dbReference type="PANTHER" id="PTHR48080">
    <property type="entry name" value="D-GALACTONATE DEHYDRATASE-RELATED"/>
    <property type="match status" value="1"/>
</dbReference>
<dbReference type="AlphaFoldDB" id="A0A381WXR7"/>
<organism evidence="4">
    <name type="scientific">marine metagenome</name>
    <dbReference type="NCBI Taxonomy" id="408172"/>
    <lineage>
        <taxon>unclassified sequences</taxon>
        <taxon>metagenomes</taxon>
        <taxon>ecological metagenomes</taxon>
    </lineage>
</organism>
<evidence type="ECO:0000256" key="2">
    <source>
        <dbReference type="ARBA" id="ARBA00022723"/>
    </source>
</evidence>